<gene>
    <name evidence="2" type="ordered locus">Ctha_1069</name>
</gene>
<name>B3QY05_CHLT3</name>
<dbReference type="eggNOG" id="COG2832">
    <property type="taxonomic scope" value="Bacteria"/>
</dbReference>
<keyword evidence="1" id="KW-0472">Membrane</keyword>
<keyword evidence="1" id="KW-1133">Transmembrane helix</keyword>
<accession>B3QY05</accession>
<keyword evidence="3" id="KW-1185">Reference proteome</keyword>
<evidence type="ECO:0000256" key="1">
    <source>
        <dbReference type="SAM" id="Phobius"/>
    </source>
</evidence>
<dbReference type="Proteomes" id="UP000001208">
    <property type="component" value="Chromosome"/>
</dbReference>
<sequence>MRTEKVIRFIYVALGSIFVALAILGIFLPLLPTTPFLLLAAACYAKGSARFYEWLIEHKWLGPYVKPFRSGKGMPLRAKVVTLALMWLAMSTSAIFFIEPISLIATMAAVGIGVTIYLLRMPTFQLSESEVEAG</sequence>
<reference evidence="2 3" key="1">
    <citation type="submission" date="2008-06" db="EMBL/GenBank/DDBJ databases">
        <title>Complete sequence of Chloroherpeton thalassium ATCC 35110.</title>
        <authorList>
            <consortium name="US DOE Joint Genome Institute"/>
            <person name="Lucas S."/>
            <person name="Copeland A."/>
            <person name="Lapidus A."/>
            <person name="Glavina del Rio T."/>
            <person name="Dalin E."/>
            <person name="Tice H."/>
            <person name="Bruce D."/>
            <person name="Goodwin L."/>
            <person name="Pitluck S."/>
            <person name="Schmutz J."/>
            <person name="Larimer F."/>
            <person name="Land M."/>
            <person name="Hauser L."/>
            <person name="Kyrpides N."/>
            <person name="Mikhailova N."/>
            <person name="Liu Z."/>
            <person name="Li T."/>
            <person name="Zhao F."/>
            <person name="Overmann J."/>
            <person name="Bryant D.A."/>
            <person name="Richardson P."/>
        </authorList>
    </citation>
    <scope>NUCLEOTIDE SEQUENCE [LARGE SCALE GENOMIC DNA]</scope>
    <source>
        <strain evidence="3">ATCC 35110 / GB-78</strain>
    </source>
</reference>
<dbReference type="HOGENOM" id="CLU_113299_2_1_10"/>
<evidence type="ECO:0000313" key="3">
    <source>
        <dbReference type="Proteomes" id="UP000001208"/>
    </source>
</evidence>
<dbReference type="AlphaFoldDB" id="B3QY05"/>
<dbReference type="RefSeq" id="WP_012499617.1">
    <property type="nucleotide sequence ID" value="NC_011026.1"/>
</dbReference>
<dbReference type="KEGG" id="cts:Ctha_1069"/>
<dbReference type="PANTHER" id="PTHR35813">
    <property type="entry name" value="INNER MEMBRANE PROTEIN YBAN"/>
    <property type="match status" value="1"/>
</dbReference>
<evidence type="ECO:0008006" key="4">
    <source>
        <dbReference type="Google" id="ProtNLM"/>
    </source>
</evidence>
<keyword evidence="1" id="KW-0812">Transmembrane</keyword>
<feature type="transmembrane region" description="Helical" evidence="1">
    <location>
        <begin position="9"/>
        <end position="30"/>
    </location>
</feature>
<protein>
    <recommendedName>
        <fullName evidence="4">DUF454 domain-containing protein</fullName>
    </recommendedName>
</protein>
<dbReference type="PIRSF" id="PIRSF016789">
    <property type="entry name" value="DUF454"/>
    <property type="match status" value="1"/>
</dbReference>
<dbReference type="EMBL" id="CP001100">
    <property type="protein sequence ID" value="ACF13533.1"/>
    <property type="molecule type" value="Genomic_DNA"/>
</dbReference>
<dbReference type="InterPro" id="IPR007401">
    <property type="entry name" value="DUF454"/>
</dbReference>
<proteinExistence type="predicted"/>
<feature type="transmembrane region" description="Helical" evidence="1">
    <location>
        <begin position="101"/>
        <end position="119"/>
    </location>
</feature>
<dbReference type="GO" id="GO:0005886">
    <property type="term" value="C:plasma membrane"/>
    <property type="evidence" value="ECO:0007669"/>
    <property type="project" value="TreeGrafter"/>
</dbReference>
<dbReference type="PANTHER" id="PTHR35813:SF1">
    <property type="entry name" value="INNER MEMBRANE PROTEIN YBAN"/>
    <property type="match status" value="1"/>
</dbReference>
<dbReference type="Pfam" id="PF04304">
    <property type="entry name" value="DUF454"/>
    <property type="match status" value="1"/>
</dbReference>
<organism evidence="2 3">
    <name type="scientific">Chloroherpeton thalassium (strain ATCC 35110 / GB-78)</name>
    <dbReference type="NCBI Taxonomy" id="517418"/>
    <lineage>
        <taxon>Bacteria</taxon>
        <taxon>Pseudomonadati</taxon>
        <taxon>Chlorobiota</taxon>
        <taxon>Chlorobiia</taxon>
        <taxon>Chlorobiales</taxon>
        <taxon>Chloroherpetonaceae</taxon>
        <taxon>Chloroherpeton</taxon>
    </lineage>
</organism>
<evidence type="ECO:0000313" key="2">
    <source>
        <dbReference type="EMBL" id="ACF13533.1"/>
    </source>
</evidence>